<proteinExistence type="predicted"/>
<dbReference type="Proteomes" id="UP000007844">
    <property type="component" value="Chromosome"/>
</dbReference>
<evidence type="ECO:0000313" key="3">
    <source>
        <dbReference type="Proteomes" id="UP000007844"/>
    </source>
</evidence>
<name>F3YVJ0_DESAF</name>
<dbReference type="SUPFAM" id="SSF54593">
    <property type="entry name" value="Glyoxalase/Bleomycin resistance protein/Dihydroxybiphenyl dioxygenase"/>
    <property type="match status" value="1"/>
</dbReference>
<dbReference type="HOGENOM" id="CLU_127592_0_2_7"/>
<evidence type="ECO:0000313" key="2">
    <source>
        <dbReference type="EMBL" id="EGJ48726.1"/>
    </source>
</evidence>
<dbReference type="CDD" id="cd07247">
    <property type="entry name" value="SgaA_N_like"/>
    <property type="match status" value="1"/>
</dbReference>
<dbReference type="InterPro" id="IPR052164">
    <property type="entry name" value="Anthracycline_SecMetBiosynth"/>
</dbReference>
<feature type="domain" description="VOC" evidence="1">
    <location>
        <begin position="7"/>
        <end position="124"/>
    </location>
</feature>
<keyword evidence="2" id="KW-0223">Dioxygenase</keyword>
<dbReference type="AlphaFoldDB" id="F3YVJ0"/>
<dbReference type="Gene3D" id="3.10.180.10">
    <property type="entry name" value="2,3-Dihydroxybiphenyl 1,2-Dioxygenase, domain 1"/>
    <property type="match status" value="1"/>
</dbReference>
<dbReference type="InterPro" id="IPR029068">
    <property type="entry name" value="Glyas_Bleomycin-R_OHBP_Dase"/>
</dbReference>
<dbReference type="eggNOG" id="COG3324">
    <property type="taxonomic scope" value="Bacteria"/>
</dbReference>
<accession>F3YVJ0</accession>
<dbReference type="PANTHER" id="PTHR33993">
    <property type="entry name" value="GLYOXALASE-RELATED"/>
    <property type="match status" value="1"/>
</dbReference>
<protein>
    <submittedName>
        <fullName evidence="2">Glyoxalase/bleomycin resistance protein/dioxygenase</fullName>
    </submittedName>
</protein>
<dbReference type="PANTHER" id="PTHR33993:SF2">
    <property type="entry name" value="VOC DOMAIN-CONTAINING PROTEIN"/>
    <property type="match status" value="1"/>
</dbReference>
<dbReference type="GO" id="GO:0051213">
    <property type="term" value="F:dioxygenase activity"/>
    <property type="evidence" value="ECO:0007669"/>
    <property type="project" value="UniProtKB-KW"/>
</dbReference>
<dbReference type="RefSeq" id="WP_014258575.1">
    <property type="nucleotide sequence ID" value="NC_016629.1"/>
</dbReference>
<keyword evidence="3" id="KW-1185">Reference proteome</keyword>
<dbReference type="InterPro" id="IPR004360">
    <property type="entry name" value="Glyas_Fos-R_dOase_dom"/>
</dbReference>
<evidence type="ECO:0000259" key="1">
    <source>
        <dbReference type="PROSITE" id="PS51819"/>
    </source>
</evidence>
<gene>
    <name evidence="2" type="ORF">Desaf_0370</name>
</gene>
<sequence>MTVSEQPVVWFSIPVLDLGRAMDFYAAMLDITLKPMGMDGQNMAFFPAAKGQPSGALVADPGNHPSVAGTRVYLNGGEDLQACLDRATKAGGKVVIPKTEIGEGMGHFAHVLDSEGNVVGLYSPK</sequence>
<dbReference type="InterPro" id="IPR037523">
    <property type="entry name" value="VOC_core"/>
</dbReference>
<dbReference type="Pfam" id="PF00903">
    <property type="entry name" value="Glyoxalase"/>
    <property type="match status" value="1"/>
</dbReference>
<keyword evidence="2" id="KW-0560">Oxidoreductase</keyword>
<dbReference type="EMBL" id="CP003221">
    <property type="protein sequence ID" value="EGJ48726.1"/>
    <property type="molecule type" value="Genomic_DNA"/>
</dbReference>
<organism evidence="2 3">
    <name type="scientific">Desulfocurvibacter africanus subsp. africanus str. Walvis Bay</name>
    <dbReference type="NCBI Taxonomy" id="690850"/>
    <lineage>
        <taxon>Bacteria</taxon>
        <taxon>Pseudomonadati</taxon>
        <taxon>Thermodesulfobacteriota</taxon>
        <taxon>Desulfovibrionia</taxon>
        <taxon>Desulfovibrionales</taxon>
        <taxon>Desulfovibrionaceae</taxon>
        <taxon>Desulfocurvibacter</taxon>
    </lineage>
</organism>
<reference evidence="2 3" key="1">
    <citation type="journal article" date="2011" name="J. Bacteriol.">
        <title>Genome sequence of the mercury-methylating and pleomorphic Desulfovibrio africanus Strain Walvis Bay.</title>
        <authorList>
            <person name="Brown S.D."/>
            <person name="Wall J.D."/>
            <person name="Kucken A.M."/>
            <person name="Gilmour C.C."/>
            <person name="Podar M."/>
            <person name="Brandt C.C."/>
            <person name="Teshima H."/>
            <person name="Detter J.C."/>
            <person name="Han C.S."/>
            <person name="Land M.L."/>
            <person name="Lucas S."/>
            <person name="Han J."/>
            <person name="Pennacchio L."/>
            <person name="Nolan M."/>
            <person name="Pitluck S."/>
            <person name="Woyke T."/>
            <person name="Goodwin L."/>
            <person name="Palumbo A.V."/>
            <person name="Elias D.A."/>
        </authorList>
    </citation>
    <scope>NUCLEOTIDE SEQUENCE [LARGE SCALE GENOMIC DNA]</scope>
    <source>
        <strain evidence="2 3">Walvis Bay</strain>
    </source>
</reference>
<dbReference type="STRING" id="690850.Desaf_0370"/>
<dbReference type="PROSITE" id="PS51819">
    <property type="entry name" value="VOC"/>
    <property type="match status" value="1"/>
</dbReference>
<dbReference type="KEGG" id="daf:Desaf_0370"/>